<keyword evidence="2" id="KW-1185">Reference proteome</keyword>
<proteinExistence type="predicted"/>
<accession>A0A6M5YGV7</accession>
<protein>
    <submittedName>
        <fullName evidence="1">Uncharacterized protein</fullName>
    </submittedName>
</protein>
<organism evidence="1 2">
    <name type="scientific">Frigoriglobus tundricola</name>
    <dbReference type="NCBI Taxonomy" id="2774151"/>
    <lineage>
        <taxon>Bacteria</taxon>
        <taxon>Pseudomonadati</taxon>
        <taxon>Planctomycetota</taxon>
        <taxon>Planctomycetia</taxon>
        <taxon>Gemmatales</taxon>
        <taxon>Gemmataceae</taxon>
        <taxon>Frigoriglobus</taxon>
    </lineage>
</organism>
<evidence type="ECO:0000313" key="1">
    <source>
        <dbReference type="EMBL" id="QJW92560.1"/>
    </source>
</evidence>
<gene>
    <name evidence="1" type="ORF">FTUN_0056</name>
</gene>
<sequence length="113" mass="11784">MKLKVSGGVPEGSYLAKFTKVEPTTNGFGPGLKWAWEITSGANTGQSVICTTSNSPSPKNRCGKILSGMLGKALNTGEEFDTSTLVGQNFLVIVRKSETGGTFVDSVTKAPVA</sequence>
<dbReference type="KEGG" id="ftj:FTUN_0056"/>
<dbReference type="Proteomes" id="UP000503447">
    <property type="component" value="Chromosome"/>
</dbReference>
<name>A0A6M5YGV7_9BACT</name>
<dbReference type="EMBL" id="CP053452">
    <property type="protein sequence ID" value="QJW92560.1"/>
    <property type="molecule type" value="Genomic_DNA"/>
</dbReference>
<reference evidence="2" key="1">
    <citation type="submission" date="2020-05" db="EMBL/GenBank/DDBJ databases">
        <title>Frigoriglobus tundricola gen. nov., sp. nov., a psychrotolerant cellulolytic planctomycete of the family Gemmataceae with two divergent copies of 16S rRNA gene.</title>
        <authorList>
            <person name="Kulichevskaya I.S."/>
            <person name="Ivanova A.A."/>
            <person name="Naumoff D.G."/>
            <person name="Beletsky A.V."/>
            <person name="Rijpstra W.I.C."/>
            <person name="Sinninghe Damste J.S."/>
            <person name="Mardanov A.V."/>
            <person name="Ravin N.V."/>
            <person name="Dedysh S.N."/>
        </authorList>
    </citation>
    <scope>NUCLEOTIDE SEQUENCE [LARGE SCALE GENOMIC DNA]</scope>
    <source>
        <strain evidence="2">PL17</strain>
    </source>
</reference>
<dbReference type="AlphaFoldDB" id="A0A6M5YGV7"/>
<evidence type="ECO:0000313" key="2">
    <source>
        <dbReference type="Proteomes" id="UP000503447"/>
    </source>
</evidence>